<keyword evidence="5" id="KW-0539">Nucleus</keyword>
<dbReference type="GO" id="GO:0005737">
    <property type="term" value="C:cytoplasm"/>
    <property type="evidence" value="ECO:0007669"/>
    <property type="project" value="TreeGrafter"/>
</dbReference>
<sequence>MTDIGREYGIAVSDSSTVFAYLSDKKSPSKKDEVNIVLVEKVSQSRQILATPNLRRLIIEMYSVFDRCEKNSSRDKPLDTASCCTFSRAYRSVLYNAAVSHSSADFMTDFALWSLYEKLWFGRGDSSICSDLVSWANEPFTFFRDATERAAESVEPNKAPGEDFWKGVAINLLSCNFSDCRELLGLLGKSPEYDAFINVLSSFKPDDLSDEALKDTVNEWKELMQENLINRKYGNNENLKYLAKLLLGEERYLASMAPRVLAHWWQFLPFYVLVRNPFAKYQELIDLADECRTIFVGVEEDEGARENDVFWCLISKNDINFQQLISSNPWLAVHLVDLIQKATLNPEFEEMRKMHMLDYASALISHSPLWEIGAGYLISCGTEGLLRLDAHIEGLHIEDDEMAEQLLDICEDYQLKDSKNCVTNTMTFRYLKQNEWSAALAWALKTGSKKTIDWTVSRIISGGSKEELAALRVLESIATHSVLSLPSLTFLFAYQHFIKMMHNGNVIGCVQHLIPLIMMPDVPTQYYYDLFDYMITIIKEDSRSGIPFSKQVLYELSTFLSTFSLDKEKELNECYMKKVKTLKKMVLLKQLCALRATQPVIDVNATASARWRQLDSTSAESGSQSEQSGASLSGSEVMSSSEEVSWITWFCGLRGNEFFCEVDEEYIQDRFNLTGLNEQVPKYRQALDMILDLEPEDDIEDNATNTDLVEQAAEMLYGLIHARYILTNRGISQMVEKWRDHDFGVCPRVYCENQPMLPIGLSDVPGEAMVKLYCPRCNDVFVPRSSRHQHTDGSYFGTGFPHMLFFVHPDLRPRRPVTQFVPKLYGFKIHPVAYNGQEGSNANAANAAQNNAAPAGQQAGQFNNYGN</sequence>
<evidence type="ECO:0000256" key="4">
    <source>
        <dbReference type="RuleBase" id="RU361268"/>
    </source>
</evidence>
<dbReference type="FunFam" id="2.20.25.20:FF:000002">
    <property type="entry name" value="Casein kinase II subunit beta"/>
    <property type="match status" value="1"/>
</dbReference>
<dbReference type="Gene3D" id="1.10.1820.10">
    <property type="entry name" value="protein kinase ck2 holoenzyme, chain C, domain 1"/>
    <property type="match status" value="1"/>
</dbReference>
<dbReference type="GO" id="GO:0005643">
    <property type="term" value="C:nuclear pore"/>
    <property type="evidence" value="ECO:0007669"/>
    <property type="project" value="UniProtKB-SubCell"/>
</dbReference>
<dbReference type="GO" id="GO:0019887">
    <property type="term" value="F:protein kinase regulator activity"/>
    <property type="evidence" value="ECO:0007669"/>
    <property type="project" value="InterPro"/>
</dbReference>
<evidence type="ECO:0000256" key="1">
    <source>
        <dbReference type="ARBA" id="ARBA00006941"/>
    </source>
</evidence>
<dbReference type="Proteomes" id="UP000483820">
    <property type="component" value="Chromosome I"/>
</dbReference>
<gene>
    <name evidence="7" type="ORF">GCK72_000980</name>
</gene>
<feature type="region of interest" description="Disordered" evidence="6">
    <location>
        <begin position="616"/>
        <end position="636"/>
    </location>
</feature>
<comment type="subcellular location">
    <subcellularLocation>
        <location evidence="5">Nucleus</location>
        <location evidence="5">Nuclear pore complex</location>
    </subcellularLocation>
</comment>
<keyword evidence="2" id="KW-0597">Phosphoprotein</keyword>
<evidence type="ECO:0000256" key="5">
    <source>
        <dbReference type="RuleBase" id="RU365073"/>
    </source>
</evidence>
<keyword evidence="5" id="KW-0906">Nuclear pore complex</keyword>
<dbReference type="KEGG" id="crq:GCK72_000980"/>
<dbReference type="PANTHER" id="PTHR11740:SF0">
    <property type="entry name" value="CASEIN KINASE II SUBUNIT BETA"/>
    <property type="match status" value="1"/>
</dbReference>
<comment type="subunit">
    <text evidence="5">Component of the nuclear pore complex (NPC).</text>
</comment>
<dbReference type="GeneID" id="9801302"/>
<dbReference type="SUPFAM" id="SSF57798">
    <property type="entry name" value="Casein kinase II beta subunit"/>
    <property type="match status" value="1"/>
</dbReference>
<keyword evidence="5" id="KW-0472">Membrane</keyword>
<evidence type="ECO:0000313" key="8">
    <source>
        <dbReference type="Proteomes" id="UP000483820"/>
    </source>
</evidence>
<dbReference type="PRINTS" id="PR00472">
    <property type="entry name" value="CASNKINASEII"/>
</dbReference>
<name>A0A6A5HR55_CAERE</name>
<dbReference type="CTD" id="9801302"/>
<comment type="subunit">
    <text evidence="4">Tetramer of two alpha and two beta subunits.</text>
</comment>
<comment type="caution">
    <text evidence="7">The sequence shown here is derived from an EMBL/GenBank/DDBJ whole genome shotgun (WGS) entry which is preliminary data.</text>
</comment>
<keyword evidence="3" id="KW-0879">Wnt signaling pathway</keyword>
<dbReference type="GO" id="GO:0031965">
    <property type="term" value="C:nuclear membrane"/>
    <property type="evidence" value="ECO:0007669"/>
    <property type="project" value="UniProtKB-UniRule"/>
</dbReference>
<evidence type="ECO:0000313" key="7">
    <source>
        <dbReference type="EMBL" id="KAF1769166.1"/>
    </source>
</evidence>
<dbReference type="EMBL" id="WUAV01000001">
    <property type="protein sequence ID" value="KAF1769166.1"/>
    <property type="molecule type" value="Genomic_DNA"/>
</dbReference>
<protein>
    <recommendedName>
        <fullName evidence="4 5">Multifunctional fusion protein</fullName>
    </recommendedName>
    <domain>
        <recommendedName>
            <fullName evidence="4">Casein kinase II subunit beta</fullName>
            <shortName evidence="4">CK II beta</shortName>
        </recommendedName>
    </domain>
    <domain>
        <recommendedName>
            <fullName evidence="5">Nuclear pore complex protein Nup85</fullName>
        </recommendedName>
    </domain>
</protein>
<dbReference type="AlphaFoldDB" id="A0A6A5HR55"/>
<keyword evidence="5" id="KW-0811">Translocation</keyword>
<proteinExistence type="inferred from homology"/>
<dbReference type="PANTHER" id="PTHR11740">
    <property type="entry name" value="CASEIN KINASE II SUBUNIT BETA"/>
    <property type="match status" value="1"/>
</dbReference>
<dbReference type="SMART" id="SM01085">
    <property type="entry name" value="CK_II_beta"/>
    <property type="match status" value="1"/>
</dbReference>
<dbReference type="InterPro" id="IPR016149">
    <property type="entry name" value="Casein_kin_II_reg-sub_N"/>
</dbReference>
<dbReference type="InterPro" id="IPR035991">
    <property type="entry name" value="Casein_kinase_II_beta-like"/>
</dbReference>
<keyword evidence="5" id="KW-0813">Transport</keyword>
<dbReference type="FunFam" id="1.10.1820.10:FF:000001">
    <property type="entry name" value="Casein kinase II subunit beta"/>
    <property type="match status" value="1"/>
</dbReference>
<comment type="function">
    <text evidence="5">Functions as a component of the nuclear pore complex (NPC).</text>
</comment>
<comment type="similarity">
    <text evidence="5">Belongs to the nucleoporin Nup85 family.</text>
</comment>
<dbReference type="Gene3D" id="2.20.25.20">
    <property type="match status" value="1"/>
</dbReference>
<dbReference type="InterPro" id="IPR000704">
    <property type="entry name" value="Casein_kinase_II_reg-sub"/>
</dbReference>
<comment type="similarity">
    <text evidence="1 4">Belongs to the casein kinase 2 subunit beta family.</text>
</comment>
<organism evidence="7 8">
    <name type="scientific">Caenorhabditis remanei</name>
    <name type="common">Caenorhabditis vulgaris</name>
    <dbReference type="NCBI Taxonomy" id="31234"/>
    <lineage>
        <taxon>Eukaryota</taxon>
        <taxon>Metazoa</taxon>
        <taxon>Ecdysozoa</taxon>
        <taxon>Nematoda</taxon>
        <taxon>Chromadorea</taxon>
        <taxon>Rhabditida</taxon>
        <taxon>Rhabditina</taxon>
        <taxon>Rhabditomorpha</taxon>
        <taxon>Rhabditoidea</taxon>
        <taxon>Rhabditidae</taxon>
        <taxon>Peloderinae</taxon>
        <taxon>Caenorhabditis</taxon>
    </lineage>
</organism>
<dbReference type="Pfam" id="PF07575">
    <property type="entry name" value="Nucleopor_Nup85"/>
    <property type="match status" value="1"/>
</dbReference>
<dbReference type="GO" id="GO:0051028">
    <property type="term" value="P:mRNA transport"/>
    <property type="evidence" value="ECO:0007669"/>
    <property type="project" value="UniProtKB-KW"/>
</dbReference>
<dbReference type="RefSeq" id="XP_003111474.2">
    <property type="nucleotide sequence ID" value="XM_003111426.2"/>
</dbReference>
<accession>A0A6A5HR55</accession>
<feature type="region of interest" description="Disordered" evidence="6">
    <location>
        <begin position="847"/>
        <end position="867"/>
    </location>
</feature>
<dbReference type="InterPro" id="IPR011502">
    <property type="entry name" value="Nucleoporin_Nup85"/>
</dbReference>
<keyword evidence="5" id="KW-0653">Protein transport</keyword>
<dbReference type="PROSITE" id="PS01101">
    <property type="entry name" value="CK2_BETA"/>
    <property type="match status" value="1"/>
</dbReference>
<dbReference type="GO" id="GO:0016055">
    <property type="term" value="P:Wnt signaling pathway"/>
    <property type="evidence" value="ECO:0007669"/>
    <property type="project" value="UniProtKB-KW"/>
</dbReference>
<reference evidence="7 8" key="1">
    <citation type="submission" date="2019-12" db="EMBL/GenBank/DDBJ databases">
        <title>Chromosome-level assembly of the Caenorhabditis remanei genome.</title>
        <authorList>
            <person name="Teterina A.A."/>
            <person name="Willis J.H."/>
            <person name="Phillips P.C."/>
        </authorList>
    </citation>
    <scope>NUCLEOTIDE SEQUENCE [LARGE SCALE GENOMIC DNA]</scope>
    <source>
        <strain evidence="7 8">PX506</strain>
        <tissue evidence="7">Whole organism</tissue>
    </source>
</reference>
<dbReference type="Pfam" id="PF01214">
    <property type="entry name" value="CK_II_beta"/>
    <property type="match status" value="1"/>
</dbReference>
<dbReference type="GO" id="GO:0005956">
    <property type="term" value="C:protein kinase CK2 complex"/>
    <property type="evidence" value="ECO:0007669"/>
    <property type="project" value="UniProtKB-UniRule"/>
</dbReference>
<evidence type="ECO:0000256" key="6">
    <source>
        <dbReference type="SAM" id="MobiDB-lite"/>
    </source>
</evidence>
<dbReference type="GO" id="GO:0015031">
    <property type="term" value="P:protein transport"/>
    <property type="evidence" value="ECO:0007669"/>
    <property type="project" value="UniProtKB-KW"/>
</dbReference>
<evidence type="ECO:0000256" key="3">
    <source>
        <dbReference type="ARBA" id="ARBA00022687"/>
    </source>
</evidence>
<keyword evidence="5" id="KW-0509">mRNA transport</keyword>
<evidence type="ECO:0000256" key="2">
    <source>
        <dbReference type="ARBA" id="ARBA00022553"/>
    </source>
</evidence>